<dbReference type="OrthoDB" id="10292761at2759"/>
<sequence>YIRTLQEIEHLEELRDSLCDLFATNACHWAHFRLNQPKPNMQDIGLYLAAKQTLLKTFVPDYSFYRALSIKVKQVDSWARVEDDSSSGAGICNQESDTVTPDQADDFQNSDKSR</sequence>
<dbReference type="AlphaFoldDB" id="A0A1X0QLQ0"/>
<evidence type="ECO:0000313" key="2">
    <source>
        <dbReference type="EMBL" id="ORE00676.1"/>
    </source>
</evidence>
<proteinExistence type="predicted"/>
<organism evidence="2">
    <name type="scientific">Rhizopus microsporus var. microsporus</name>
    <dbReference type="NCBI Taxonomy" id="86635"/>
    <lineage>
        <taxon>Eukaryota</taxon>
        <taxon>Fungi</taxon>
        <taxon>Fungi incertae sedis</taxon>
        <taxon>Mucoromycota</taxon>
        <taxon>Mucoromycotina</taxon>
        <taxon>Mucoromycetes</taxon>
        <taxon>Mucorales</taxon>
        <taxon>Mucorineae</taxon>
        <taxon>Rhizopodaceae</taxon>
        <taxon>Rhizopus</taxon>
    </lineage>
</organism>
<dbReference type="Proteomes" id="UP000242414">
    <property type="component" value="Unassembled WGS sequence"/>
</dbReference>
<gene>
    <name evidence="2" type="ORF">BCV72DRAFT_218684</name>
</gene>
<protein>
    <submittedName>
        <fullName evidence="2">Uncharacterized protein</fullName>
    </submittedName>
</protein>
<feature type="non-terminal residue" evidence="2">
    <location>
        <position position="1"/>
    </location>
</feature>
<dbReference type="EMBL" id="KV922399">
    <property type="protein sequence ID" value="ORE00676.1"/>
    <property type="molecule type" value="Genomic_DNA"/>
</dbReference>
<accession>A0A1X0QLQ0</accession>
<name>A0A1X0QLQ0_RHIZD</name>
<reference evidence="2" key="1">
    <citation type="journal article" date="2016" name="Proc. Natl. Acad. Sci. U.S.A.">
        <title>Lipid metabolic changes in an early divergent fungus govern the establishment of a mutualistic symbiosis with endobacteria.</title>
        <authorList>
            <person name="Lastovetsky O.A."/>
            <person name="Gaspar M.L."/>
            <person name="Mondo S.J."/>
            <person name="LaButti K.M."/>
            <person name="Sandor L."/>
            <person name="Grigoriev I.V."/>
            <person name="Henry S.A."/>
            <person name="Pawlowska T.E."/>
        </authorList>
    </citation>
    <scope>NUCLEOTIDE SEQUENCE [LARGE SCALE GENOMIC DNA]</scope>
    <source>
        <strain evidence="2">ATCC 52814</strain>
    </source>
</reference>
<dbReference type="VEuPathDB" id="FungiDB:BCV72DRAFT_218684"/>
<evidence type="ECO:0000256" key="1">
    <source>
        <dbReference type="SAM" id="MobiDB-lite"/>
    </source>
</evidence>
<feature type="region of interest" description="Disordered" evidence="1">
    <location>
        <begin position="81"/>
        <end position="114"/>
    </location>
</feature>